<feature type="region of interest" description="Disordered" evidence="1">
    <location>
        <begin position="58"/>
        <end position="81"/>
    </location>
</feature>
<dbReference type="Proteomes" id="UP000023152">
    <property type="component" value="Unassembled WGS sequence"/>
</dbReference>
<evidence type="ECO:0000313" key="3">
    <source>
        <dbReference type="Proteomes" id="UP000023152"/>
    </source>
</evidence>
<gene>
    <name evidence="2" type="ORF">RFI_40389</name>
</gene>
<reference evidence="2 3" key="1">
    <citation type="journal article" date="2013" name="Curr. Biol.">
        <title>The Genome of the Foraminiferan Reticulomyxa filosa.</title>
        <authorList>
            <person name="Glockner G."/>
            <person name="Hulsmann N."/>
            <person name="Schleicher M."/>
            <person name="Noegel A.A."/>
            <person name="Eichinger L."/>
            <person name="Gallinger C."/>
            <person name="Pawlowski J."/>
            <person name="Sierra R."/>
            <person name="Euteneuer U."/>
            <person name="Pillet L."/>
            <person name="Moustafa A."/>
            <person name="Platzer M."/>
            <person name="Groth M."/>
            <person name="Szafranski K."/>
            <person name="Schliwa M."/>
        </authorList>
    </citation>
    <scope>NUCLEOTIDE SEQUENCE [LARGE SCALE GENOMIC DNA]</scope>
</reference>
<dbReference type="AlphaFoldDB" id="X6L6X6"/>
<name>X6L6X6_RETFI</name>
<protein>
    <submittedName>
        <fullName evidence="2">Uncharacterized protein</fullName>
    </submittedName>
</protein>
<accession>X6L6X6</accession>
<feature type="non-terminal residue" evidence="2">
    <location>
        <position position="154"/>
    </location>
</feature>
<proteinExistence type="predicted"/>
<sequence>MNTDNNKFLLSVYAKKPVSRKRRLNDDNENGDFNKQSNIQLNYKRQKVGLNIPLLEKITENERNENERNENEVKNELNDEKKNDEINEENVWKKSRKIRRQYLCVNFPTLVITPVKGRMLLSESSLIKFMGLDAKIIRPRINAHTHSASWRTLY</sequence>
<keyword evidence="3" id="KW-1185">Reference proteome</keyword>
<evidence type="ECO:0000313" key="2">
    <source>
        <dbReference type="EMBL" id="ETN97142.1"/>
    </source>
</evidence>
<dbReference type="EMBL" id="ASPP01050658">
    <property type="protein sequence ID" value="ETN97142.1"/>
    <property type="molecule type" value="Genomic_DNA"/>
</dbReference>
<organism evidence="2 3">
    <name type="scientific">Reticulomyxa filosa</name>
    <dbReference type="NCBI Taxonomy" id="46433"/>
    <lineage>
        <taxon>Eukaryota</taxon>
        <taxon>Sar</taxon>
        <taxon>Rhizaria</taxon>
        <taxon>Retaria</taxon>
        <taxon>Foraminifera</taxon>
        <taxon>Monothalamids</taxon>
        <taxon>Reticulomyxidae</taxon>
        <taxon>Reticulomyxa</taxon>
    </lineage>
</organism>
<evidence type="ECO:0000256" key="1">
    <source>
        <dbReference type="SAM" id="MobiDB-lite"/>
    </source>
</evidence>
<comment type="caution">
    <text evidence="2">The sequence shown here is derived from an EMBL/GenBank/DDBJ whole genome shotgun (WGS) entry which is preliminary data.</text>
</comment>